<dbReference type="AlphaFoldDB" id="A0A537M7A7"/>
<gene>
    <name evidence="2" type="ORF">E6H02_01215</name>
</gene>
<protein>
    <submittedName>
        <fullName evidence="2">ATP-dependent DNA ligase</fullName>
    </submittedName>
</protein>
<dbReference type="Pfam" id="PF21686">
    <property type="entry name" value="LigD_Prim-Pol"/>
    <property type="match status" value="1"/>
</dbReference>
<organism evidence="2 3">
    <name type="scientific">Candidatus Segetimicrobium genomatis</name>
    <dbReference type="NCBI Taxonomy" id="2569760"/>
    <lineage>
        <taxon>Bacteria</taxon>
        <taxon>Bacillati</taxon>
        <taxon>Candidatus Sysuimicrobiota</taxon>
        <taxon>Candidatus Sysuimicrobiia</taxon>
        <taxon>Candidatus Sysuimicrobiales</taxon>
        <taxon>Candidatus Segetimicrobiaceae</taxon>
        <taxon>Candidatus Segetimicrobium</taxon>
    </lineage>
</organism>
<evidence type="ECO:0000259" key="1">
    <source>
        <dbReference type="Pfam" id="PF21686"/>
    </source>
</evidence>
<dbReference type="Proteomes" id="UP000320393">
    <property type="component" value="Unassembled WGS sequence"/>
</dbReference>
<reference evidence="2 3" key="1">
    <citation type="journal article" date="2019" name="Nat. Microbiol.">
        <title>Mediterranean grassland soil C-N compound turnover is dependent on rainfall and depth, and is mediated by genomically divergent microorganisms.</title>
        <authorList>
            <person name="Diamond S."/>
            <person name="Andeer P.F."/>
            <person name="Li Z."/>
            <person name="Crits-Christoph A."/>
            <person name="Burstein D."/>
            <person name="Anantharaman K."/>
            <person name="Lane K.R."/>
            <person name="Thomas B.C."/>
            <person name="Pan C."/>
            <person name="Northen T.R."/>
            <person name="Banfield J.F."/>
        </authorList>
    </citation>
    <scope>NUCLEOTIDE SEQUENCE [LARGE SCALE GENOMIC DNA]</scope>
    <source>
        <strain evidence="2">NP_5</strain>
    </source>
</reference>
<name>A0A537M7A7_9BACT</name>
<dbReference type="CDD" id="cd04861">
    <property type="entry name" value="LigD_Pol_like"/>
    <property type="match status" value="1"/>
</dbReference>
<proteinExistence type="predicted"/>
<dbReference type="InterPro" id="IPR052171">
    <property type="entry name" value="NHEJ_LigD"/>
</dbReference>
<evidence type="ECO:0000313" key="2">
    <source>
        <dbReference type="EMBL" id="TMJ16142.1"/>
    </source>
</evidence>
<dbReference type="EMBL" id="VBAM01000031">
    <property type="protein sequence ID" value="TMJ16142.1"/>
    <property type="molecule type" value="Genomic_DNA"/>
</dbReference>
<evidence type="ECO:0000313" key="3">
    <source>
        <dbReference type="Proteomes" id="UP000320393"/>
    </source>
</evidence>
<comment type="caution">
    <text evidence="2">The sequence shown here is derived from an EMBL/GenBank/DDBJ whole genome shotgun (WGS) entry which is preliminary data.</text>
</comment>
<dbReference type="PANTHER" id="PTHR42705:SF2">
    <property type="entry name" value="BIFUNCTIONAL NON-HOMOLOGOUS END JOINING PROTEIN LIGD"/>
    <property type="match status" value="1"/>
</dbReference>
<keyword evidence="2" id="KW-0436">Ligase</keyword>
<dbReference type="PANTHER" id="PTHR42705">
    <property type="entry name" value="BIFUNCTIONAL NON-HOMOLOGOUS END JOINING PROTEIN LIGD"/>
    <property type="match status" value="1"/>
</dbReference>
<dbReference type="GO" id="GO:0016874">
    <property type="term" value="F:ligase activity"/>
    <property type="evidence" value="ECO:0007669"/>
    <property type="project" value="UniProtKB-KW"/>
</dbReference>
<feature type="domain" description="DNA ligase D polymerase" evidence="1">
    <location>
        <begin position="32"/>
        <end position="279"/>
    </location>
</feature>
<dbReference type="NCBIfam" id="TIGR02778">
    <property type="entry name" value="ligD_pol"/>
    <property type="match status" value="1"/>
</dbReference>
<dbReference type="InterPro" id="IPR014145">
    <property type="entry name" value="LigD_pol_dom"/>
</dbReference>
<sequence length="302" mass="33653">MTASRMKRAGSGREPIPVTHPDKVFWPDEGYTKLDLANFYEAIFPHLAPFVKDRLLTLERCPDGMRGECFYQREAPRGLPPGTPTKRVRDAKGSTEYVVGGSRATQLALVNLGCIAVHIWNSRAEAPRRPDWVCFDLDPTSGTFADAARAGLLVKDALDAVGVVSFPKTSGSRGLHVFVPIRVGPDVMRVLEFAEAFVRRLAAAHPNELTVEAHVAARRGRVYLDPFRNGFAQTVVAPYAVRRRPKAPVSTPLDWSEVTSALLPSDFNLGNFLKRLEGSNPWRDFFRRRQSLDAAFRGLRRL</sequence>
<dbReference type="Gene3D" id="3.90.920.10">
    <property type="entry name" value="DNA primase, PRIM domain"/>
    <property type="match status" value="1"/>
</dbReference>
<accession>A0A537M7A7</accession>